<dbReference type="PANTHER" id="PTHR12726">
    <property type="entry name" value="CERAMIDE GLUCOSYLTRANSFERASE"/>
    <property type="match status" value="1"/>
</dbReference>
<dbReference type="GO" id="GO:0008120">
    <property type="term" value="F:ceramide glucosyltransferase activity"/>
    <property type="evidence" value="ECO:0007669"/>
    <property type="project" value="TreeGrafter"/>
</dbReference>
<keyword evidence="6 9" id="KW-0812">Transmembrane</keyword>
<keyword evidence="8 9" id="KW-0472">Membrane</keyword>
<dbReference type="SUPFAM" id="SSF53448">
    <property type="entry name" value="Nucleotide-diphospho-sugar transferases"/>
    <property type="match status" value="1"/>
</dbReference>
<dbReference type="Pfam" id="PF13506">
    <property type="entry name" value="Glyco_transf_21"/>
    <property type="match status" value="1"/>
</dbReference>
<evidence type="ECO:0000256" key="9">
    <source>
        <dbReference type="SAM" id="Phobius"/>
    </source>
</evidence>
<evidence type="ECO:0000256" key="4">
    <source>
        <dbReference type="ARBA" id="ARBA00022676"/>
    </source>
</evidence>
<accession>A0A9X1Y9Z6</accession>
<organism evidence="10 11">
    <name type="scientific">Roseomonas acroporae</name>
    <dbReference type="NCBI Taxonomy" id="2937791"/>
    <lineage>
        <taxon>Bacteria</taxon>
        <taxon>Pseudomonadati</taxon>
        <taxon>Pseudomonadota</taxon>
        <taxon>Alphaproteobacteria</taxon>
        <taxon>Acetobacterales</taxon>
        <taxon>Roseomonadaceae</taxon>
        <taxon>Roseomonas</taxon>
    </lineage>
</organism>
<protein>
    <submittedName>
        <fullName evidence="10">Bacteriohopanetetrol glucosamine biosynthesis glycosyltransferase HpnI</fullName>
    </submittedName>
</protein>
<proteinExistence type="predicted"/>
<comment type="pathway">
    <text evidence="2">Lipid metabolism; sphingolipid metabolism.</text>
</comment>
<name>A0A9X1Y9Z6_9PROT</name>
<evidence type="ECO:0000256" key="1">
    <source>
        <dbReference type="ARBA" id="ARBA00004141"/>
    </source>
</evidence>
<sequence length="402" mass="40999">MLGFLAGLPLLLAALGTLQALAALPALRRFRRRGAAMPDAPSPGAVPAAPVTALKPLHGLEPGLAGHLASLLRQRHAAPLQVVFGVRDPADPAAAVAEAALAEAAGDLSGPGGPGLSGTVVRAPAQHGPNGKVSNLINMLPAARHALLVIADADMRVPPGYLAAVTAPLADPAVGLVTCLYRGVPLDGGLASRLAAAGINWHFLPGAALGETLGLADGCYGATMALRRETLDRLGGFETLAEALADDHALGAAVRAAGLRVAVSPLLVDHMMAEPTLRALWAHELRWARTVRLVNPAGYAGMVLTHPLPLALLGLLLWPGSLSLAVVAGALAARLALAAGVAHLCGPWDVPGGRPAPGLRLLPLRDLLSFAVFLGGLFGGGVSWKGRRYRVGRDGRMVEIGA</sequence>
<evidence type="ECO:0000256" key="5">
    <source>
        <dbReference type="ARBA" id="ARBA00022679"/>
    </source>
</evidence>
<keyword evidence="4" id="KW-0328">Glycosyltransferase</keyword>
<dbReference type="GO" id="GO:0006679">
    <property type="term" value="P:glucosylceramide biosynthetic process"/>
    <property type="evidence" value="ECO:0007669"/>
    <property type="project" value="TreeGrafter"/>
</dbReference>
<evidence type="ECO:0000256" key="2">
    <source>
        <dbReference type="ARBA" id="ARBA00004760"/>
    </source>
</evidence>
<dbReference type="PANTHER" id="PTHR12726:SF0">
    <property type="entry name" value="CERAMIDE GLUCOSYLTRANSFERASE"/>
    <property type="match status" value="1"/>
</dbReference>
<evidence type="ECO:0000256" key="3">
    <source>
        <dbReference type="ARBA" id="ARBA00004991"/>
    </source>
</evidence>
<evidence type="ECO:0000313" key="10">
    <source>
        <dbReference type="EMBL" id="MCK8784847.1"/>
    </source>
</evidence>
<evidence type="ECO:0000313" key="11">
    <source>
        <dbReference type="Proteomes" id="UP001139516"/>
    </source>
</evidence>
<feature type="transmembrane region" description="Helical" evidence="9">
    <location>
        <begin position="364"/>
        <end position="384"/>
    </location>
</feature>
<dbReference type="RefSeq" id="WP_248666973.1">
    <property type="nucleotide sequence ID" value="NZ_JALPRX010000039.1"/>
</dbReference>
<evidence type="ECO:0000256" key="8">
    <source>
        <dbReference type="ARBA" id="ARBA00023136"/>
    </source>
</evidence>
<evidence type="ECO:0000256" key="7">
    <source>
        <dbReference type="ARBA" id="ARBA00022989"/>
    </source>
</evidence>
<dbReference type="InterPro" id="IPR029044">
    <property type="entry name" value="Nucleotide-diphossugar_trans"/>
</dbReference>
<keyword evidence="5" id="KW-0808">Transferase</keyword>
<evidence type="ECO:0000256" key="6">
    <source>
        <dbReference type="ARBA" id="ARBA00022692"/>
    </source>
</evidence>
<dbReference type="InterPro" id="IPR025993">
    <property type="entry name" value="Ceramide_glucosylTrfase"/>
</dbReference>
<reference evidence="10" key="1">
    <citation type="submission" date="2022-04" db="EMBL/GenBank/DDBJ databases">
        <title>Roseomonas acroporae sp. nov., isolated from coral Acropora digitifera.</title>
        <authorList>
            <person name="Sun H."/>
        </authorList>
    </citation>
    <scope>NUCLEOTIDE SEQUENCE</scope>
    <source>
        <strain evidence="10">NAR14</strain>
    </source>
</reference>
<gene>
    <name evidence="10" type="primary">hpnI</name>
    <name evidence="10" type="ORF">M0638_10680</name>
</gene>
<keyword evidence="7 9" id="KW-1133">Transmembrane helix</keyword>
<dbReference type="Proteomes" id="UP001139516">
    <property type="component" value="Unassembled WGS sequence"/>
</dbReference>
<dbReference type="EMBL" id="JALPRX010000039">
    <property type="protein sequence ID" value="MCK8784847.1"/>
    <property type="molecule type" value="Genomic_DNA"/>
</dbReference>
<dbReference type="Gene3D" id="3.90.550.10">
    <property type="entry name" value="Spore Coat Polysaccharide Biosynthesis Protein SpsA, Chain A"/>
    <property type="match status" value="1"/>
</dbReference>
<dbReference type="GO" id="GO:0016020">
    <property type="term" value="C:membrane"/>
    <property type="evidence" value="ECO:0007669"/>
    <property type="project" value="UniProtKB-SubCell"/>
</dbReference>
<comment type="subcellular location">
    <subcellularLocation>
        <location evidence="1">Membrane</location>
        <topology evidence="1">Multi-pass membrane protein</topology>
    </subcellularLocation>
</comment>
<dbReference type="NCBIfam" id="TIGR03472">
    <property type="entry name" value="HpnI"/>
    <property type="match status" value="1"/>
</dbReference>
<keyword evidence="11" id="KW-1185">Reference proteome</keyword>
<dbReference type="InterPro" id="IPR017835">
    <property type="entry name" value="Hopen-assoc_HpnI"/>
</dbReference>
<comment type="caution">
    <text evidence="10">The sequence shown here is derived from an EMBL/GenBank/DDBJ whole genome shotgun (WGS) entry which is preliminary data.</text>
</comment>
<comment type="pathway">
    <text evidence="3">Sphingolipid metabolism.</text>
</comment>
<dbReference type="AlphaFoldDB" id="A0A9X1Y9Z6"/>